<reference evidence="1 2" key="1">
    <citation type="journal article" date="2018" name="Gigascience">
        <title>Genomes of trombidid mites reveal novel predicted allergens and laterally-transferred genes associated with secondary metabolism.</title>
        <authorList>
            <person name="Dong X."/>
            <person name="Chaisiri K."/>
            <person name="Xia D."/>
            <person name="Armstrong S.D."/>
            <person name="Fang Y."/>
            <person name="Donnelly M.J."/>
            <person name="Kadowaki T."/>
            <person name="McGarry J.W."/>
            <person name="Darby A.C."/>
            <person name="Makepeace B.L."/>
        </authorList>
    </citation>
    <scope>NUCLEOTIDE SEQUENCE [LARGE SCALE GENOMIC DNA]</scope>
    <source>
        <strain evidence="1">UoL-UT</strain>
    </source>
</reference>
<organism evidence="1 2">
    <name type="scientific">Leptotrombidium deliense</name>
    <dbReference type="NCBI Taxonomy" id="299467"/>
    <lineage>
        <taxon>Eukaryota</taxon>
        <taxon>Metazoa</taxon>
        <taxon>Ecdysozoa</taxon>
        <taxon>Arthropoda</taxon>
        <taxon>Chelicerata</taxon>
        <taxon>Arachnida</taxon>
        <taxon>Acari</taxon>
        <taxon>Acariformes</taxon>
        <taxon>Trombidiformes</taxon>
        <taxon>Prostigmata</taxon>
        <taxon>Anystina</taxon>
        <taxon>Parasitengona</taxon>
        <taxon>Trombiculoidea</taxon>
        <taxon>Trombiculidae</taxon>
        <taxon>Leptotrombidium</taxon>
    </lineage>
</organism>
<evidence type="ECO:0000313" key="2">
    <source>
        <dbReference type="Proteomes" id="UP000288716"/>
    </source>
</evidence>
<evidence type="ECO:0000313" key="1">
    <source>
        <dbReference type="EMBL" id="RWS19981.1"/>
    </source>
</evidence>
<dbReference type="AlphaFoldDB" id="A0A443RX86"/>
<feature type="non-terminal residue" evidence="1">
    <location>
        <position position="45"/>
    </location>
</feature>
<protein>
    <submittedName>
        <fullName evidence="1">Uncharacterized protein</fullName>
    </submittedName>
</protein>
<sequence>MFSRNSFIVHSPAVSAYIHSMGNYISTKSRSSENIVELHEYLSHT</sequence>
<accession>A0A443RX86</accession>
<name>A0A443RX86_9ACAR</name>
<proteinExistence type="predicted"/>
<comment type="caution">
    <text evidence="1">The sequence shown here is derived from an EMBL/GenBank/DDBJ whole genome shotgun (WGS) entry which is preliminary data.</text>
</comment>
<gene>
    <name evidence="1" type="ORF">B4U80_03456</name>
</gene>
<keyword evidence="2" id="KW-1185">Reference proteome</keyword>
<dbReference type="VEuPathDB" id="VectorBase:LDEU012059"/>
<dbReference type="EMBL" id="NCKV01021047">
    <property type="protein sequence ID" value="RWS19981.1"/>
    <property type="molecule type" value="Genomic_DNA"/>
</dbReference>
<dbReference type="Proteomes" id="UP000288716">
    <property type="component" value="Unassembled WGS sequence"/>
</dbReference>